<dbReference type="GO" id="GO:0006629">
    <property type="term" value="P:lipid metabolic process"/>
    <property type="evidence" value="ECO:0007669"/>
    <property type="project" value="InterPro"/>
</dbReference>
<dbReference type="PROSITE" id="PS50007">
    <property type="entry name" value="PIPLC_X_DOMAIN"/>
    <property type="match status" value="1"/>
</dbReference>
<proteinExistence type="predicted"/>
<dbReference type="SUPFAM" id="SSF51695">
    <property type="entry name" value="PLC-like phosphodiesterases"/>
    <property type="match status" value="1"/>
</dbReference>
<dbReference type="InterPro" id="IPR000909">
    <property type="entry name" value="PLipase_C_PInositol-sp_X_dom"/>
</dbReference>
<dbReference type="AlphaFoldDB" id="A0A0F7SQF4"/>
<evidence type="ECO:0000256" key="1">
    <source>
        <dbReference type="SAM" id="MobiDB-lite"/>
    </source>
</evidence>
<dbReference type="PANTHER" id="PTHR13593">
    <property type="match status" value="1"/>
</dbReference>
<feature type="region of interest" description="Disordered" evidence="1">
    <location>
        <begin position="415"/>
        <end position="436"/>
    </location>
</feature>
<dbReference type="SMART" id="SM00148">
    <property type="entry name" value="PLCXc"/>
    <property type="match status" value="1"/>
</dbReference>
<evidence type="ECO:0000259" key="2">
    <source>
        <dbReference type="SMART" id="SM00148"/>
    </source>
</evidence>
<feature type="compositionally biased region" description="Basic and acidic residues" evidence="1">
    <location>
        <begin position="418"/>
        <end position="436"/>
    </location>
</feature>
<sequence length="467" mass="51918">MVKRERFFRNLSPFEIVIGTNAGNATTAISPGGSATLGLKHPGPDAIRLTATQLGSLTSPLSLTFTLNKKSRPSWTQLDACMNDDLSDRPPSVASEDTLRPCVWRRLKVFQKGQELLALSTPRLDGWMAHMPDTMSLGDISLPGTHQSTALYGVPVSQCQQPSTPLKVQLADGIRFLDVRLAEKKGKLIAYHGILTQRANFEDLLADVKAFLQSPESNRETVIMSINQENASTELFLTILKGYIRASDPSLWFLANRIPPLSQVRGKIVLFSRFGGDDESWKLVGGRGIHPIDWPNSVQEGFQTTLPSRPAGEKRDDSEDDNWGRTFGVNDWYDINTILSIPEKTDTIQRTLCKESALDGHIPLVFCSASSFPLAFPVTVARGFGWPRWGLGVQGVNDRMVGWLVERLAAGASRLNTKPKEKEKEERNMTANDDRKQSSQMIRGWILFDFYRSPDILVDTVVALNFC</sequence>
<dbReference type="EMBL" id="LN483142">
    <property type="protein sequence ID" value="CED82869.1"/>
    <property type="molecule type" value="Genomic_DNA"/>
</dbReference>
<accession>A0A0F7SQF4</accession>
<dbReference type="GO" id="GO:0008081">
    <property type="term" value="F:phosphoric diester hydrolase activity"/>
    <property type="evidence" value="ECO:0007669"/>
    <property type="project" value="InterPro"/>
</dbReference>
<dbReference type="InterPro" id="IPR051057">
    <property type="entry name" value="PI-PLC_domain"/>
</dbReference>
<dbReference type="Pfam" id="PF00388">
    <property type="entry name" value="PI-PLC-X"/>
    <property type="match status" value="1"/>
</dbReference>
<feature type="domain" description="Phosphatidylinositol-specific phospholipase C X" evidence="2">
    <location>
        <begin position="133"/>
        <end position="273"/>
    </location>
</feature>
<reference evidence="3" key="1">
    <citation type="submission" date="2014-08" db="EMBL/GenBank/DDBJ databases">
        <authorList>
            <person name="Sharma Rahul"/>
            <person name="Thines Marco"/>
        </authorList>
    </citation>
    <scope>NUCLEOTIDE SEQUENCE</scope>
</reference>
<dbReference type="InterPro" id="IPR017946">
    <property type="entry name" value="PLC-like_Pdiesterase_TIM-brl"/>
</dbReference>
<protein>
    <submittedName>
        <fullName evidence="3">E, plc</fullName>
        <ecNumber evidence="3">4.6.1.13</ecNumber>
    </submittedName>
</protein>
<dbReference type="Gene3D" id="3.20.20.190">
    <property type="entry name" value="Phosphatidylinositol (PI) phosphodiesterase"/>
    <property type="match status" value="1"/>
</dbReference>
<feature type="region of interest" description="Disordered" evidence="1">
    <location>
        <begin position="299"/>
        <end position="323"/>
    </location>
</feature>
<name>A0A0F7SQF4_PHARH</name>
<dbReference type="GO" id="GO:0004436">
    <property type="term" value="F:phosphatidylinositol diacylglycerol-lyase activity"/>
    <property type="evidence" value="ECO:0007669"/>
    <property type="project" value="UniProtKB-EC"/>
</dbReference>
<keyword evidence="3" id="KW-0456">Lyase</keyword>
<evidence type="ECO:0000313" key="3">
    <source>
        <dbReference type="EMBL" id="CED82869.1"/>
    </source>
</evidence>
<dbReference type="EC" id="4.6.1.13" evidence="3"/>
<organism evidence="3">
    <name type="scientific">Phaffia rhodozyma</name>
    <name type="common">Yeast</name>
    <name type="synonym">Xanthophyllomyces dendrorhous</name>
    <dbReference type="NCBI Taxonomy" id="264483"/>
    <lineage>
        <taxon>Eukaryota</taxon>
        <taxon>Fungi</taxon>
        <taxon>Dikarya</taxon>
        <taxon>Basidiomycota</taxon>
        <taxon>Agaricomycotina</taxon>
        <taxon>Tremellomycetes</taxon>
        <taxon>Cystofilobasidiales</taxon>
        <taxon>Mrakiaceae</taxon>
        <taxon>Phaffia</taxon>
    </lineage>
</organism>
<dbReference type="PANTHER" id="PTHR13593:SF113">
    <property type="entry name" value="SI:DKEY-266F7.9"/>
    <property type="match status" value="1"/>
</dbReference>